<name>A0A074ZRW6_OPIVI</name>
<dbReference type="CTD" id="20318798"/>
<proteinExistence type="predicted"/>
<accession>A0A074ZRW6</accession>
<dbReference type="Proteomes" id="UP000054324">
    <property type="component" value="Unassembled WGS sequence"/>
</dbReference>
<evidence type="ECO:0000313" key="1">
    <source>
        <dbReference type="EMBL" id="KER28572.1"/>
    </source>
</evidence>
<dbReference type="GeneID" id="20318798"/>
<dbReference type="KEGG" id="ovi:T265_04616"/>
<evidence type="ECO:0000313" key="2">
    <source>
        <dbReference type="Proteomes" id="UP000054324"/>
    </source>
</evidence>
<reference evidence="1 2" key="1">
    <citation type="submission" date="2013-11" db="EMBL/GenBank/DDBJ databases">
        <title>Opisthorchis viverrini - life in the bile duct.</title>
        <authorList>
            <person name="Young N.D."/>
            <person name="Nagarajan N."/>
            <person name="Lin S.J."/>
            <person name="Korhonen P.K."/>
            <person name="Jex A.R."/>
            <person name="Hall R.S."/>
            <person name="Safavi-Hemami H."/>
            <person name="Kaewkong W."/>
            <person name="Bertrand D."/>
            <person name="Gao S."/>
            <person name="Seet Q."/>
            <person name="Wongkham S."/>
            <person name="Teh B.T."/>
            <person name="Wongkham C."/>
            <person name="Intapan P.M."/>
            <person name="Maleewong W."/>
            <person name="Yang X."/>
            <person name="Hu M."/>
            <person name="Wang Z."/>
            <person name="Hofmann A."/>
            <person name="Sternberg P.W."/>
            <person name="Tan P."/>
            <person name="Wang J."/>
            <person name="Gasser R.B."/>
        </authorList>
    </citation>
    <scope>NUCLEOTIDE SEQUENCE [LARGE SCALE GENOMIC DNA]</scope>
</reference>
<dbReference type="EMBL" id="KL596696">
    <property type="protein sequence ID" value="KER28572.1"/>
    <property type="molecule type" value="Genomic_DNA"/>
</dbReference>
<sequence length="261" mass="30089">MPRNITNERFSWVPGESLQKTKLVCQQLNVRHQAASCFSRYDIRDIAIHVHSFNGNFPKGKKPSGNSRKRTDDRFISVTTQQGRDGPSGKSTNLLTGRSVVRIRPLPLEFPCLGLGNLAALICGPDRWNNLLIRLLDFLRQPTTGYALLGAHQCITNIHVSRYLENRTNSEMRWPAAAHSVAWKHYKREIQLKYRRNTQLIRLLKILRQFTTGFALPLRDHQLGAFPRVSVNLMLNLNPNWTVFEKHAHLQINLVFHKRLN</sequence>
<dbReference type="AlphaFoldDB" id="A0A074ZRW6"/>
<gene>
    <name evidence="1" type="ORF">T265_04616</name>
</gene>
<protein>
    <submittedName>
        <fullName evidence="1">Uncharacterized protein</fullName>
    </submittedName>
</protein>
<keyword evidence="2" id="KW-1185">Reference proteome</keyword>
<dbReference type="RefSeq" id="XP_009167662.1">
    <property type="nucleotide sequence ID" value="XM_009169398.1"/>
</dbReference>
<organism evidence="1 2">
    <name type="scientific">Opisthorchis viverrini</name>
    <name type="common">Southeast Asian liver fluke</name>
    <dbReference type="NCBI Taxonomy" id="6198"/>
    <lineage>
        <taxon>Eukaryota</taxon>
        <taxon>Metazoa</taxon>
        <taxon>Spiralia</taxon>
        <taxon>Lophotrochozoa</taxon>
        <taxon>Platyhelminthes</taxon>
        <taxon>Trematoda</taxon>
        <taxon>Digenea</taxon>
        <taxon>Opisthorchiida</taxon>
        <taxon>Opisthorchiata</taxon>
        <taxon>Opisthorchiidae</taxon>
        <taxon>Opisthorchis</taxon>
    </lineage>
</organism>